<evidence type="ECO:0000313" key="2">
    <source>
        <dbReference type="Proteomes" id="UP000050827"/>
    </source>
</evidence>
<dbReference type="Proteomes" id="UP000050827">
    <property type="component" value="Unassembled WGS sequence"/>
</dbReference>
<name>A0A0N8WG10_9FLAO</name>
<comment type="caution">
    <text evidence="1">The sequence shown here is derived from an EMBL/GenBank/DDBJ whole genome shotgun (WGS) entry which is preliminary data.</text>
</comment>
<gene>
    <name evidence="1" type="ORF">AAY42_10135</name>
</gene>
<dbReference type="RefSeq" id="WP_055394804.1">
    <property type="nucleotide sequence ID" value="NZ_LCTZ01000002.1"/>
</dbReference>
<dbReference type="AlphaFoldDB" id="A0A0N8WG10"/>
<proteinExistence type="predicted"/>
<accession>A0A0N8WG10</accession>
<reference evidence="1 2" key="1">
    <citation type="submission" date="2015-04" db="EMBL/GenBank/DDBJ databases">
        <title>Complete genome of flavobacterium.</title>
        <authorList>
            <person name="Kwon Y.M."/>
            <person name="Kim S.-J."/>
        </authorList>
    </citation>
    <scope>NUCLEOTIDE SEQUENCE [LARGE SCALE GENOMIC DNA]</scope>
    <source>
        <strain evidence="1 2">DK169</strain>
    </source>
</reference>
<dbReference type="OrthoDB" id="1132132at2"/>
<organism evidence="1 2">
    <name type="scientific">Flagellimonas eckloniae</name>
    <dbReference type="NCBI Taxonomy" id="346185"/>
    <lineage>
        <taxon>Bacteria</taxon>
        <taxon>Pseudomonadati</taxon>
        <taxon>Bacteroidota</taxon>
        <taxon>Flavobacteriia</taxon>
        <taxon>Flavobacteriales</taxon>
        <taxon>Flavobacteriaceae</taxon>
        <taxon>Flagellimonas</taxon>
    </lineage>
</organism>
<sequence length="149" mass="17859">MEQLTTYTVKAKNREDVWVFKYHLNGVLRSFEVLEGILGEQQIKWLFRAGNFPYIETQVKNFMTNKNLKPFFEVTIGLPDTSFEAFWSLFGKKQKRIDSERLWKKLSLADRIKALEGVRRYDNWLRLNNGIAKCLPDSYLRKKRWLDEF</sequence>
<evidence type="ECO:0000313" key="1">
    <source>
        <dbReference type="EMBL" id="KQC30195.1"/>
    </source>
</evidence>
<keyword evidence="2" id="KW-1185">Reference proteome</keyword>
<dbReference type="STRING" id="346185.AAY42_10135"/>
<dbReference type="EMBL" id="LCTZ01000002">
    <property type="protein sequence ID" value="KQC30195.1"/>
    <property type="molecule type" value="Genomic_DNA"/>
</dbReference>
<protein>
    <submittedName>
        <fullName evidence="1">Uncharacterized protein</fullName>
    </submittedName>
</protein>